<dbReference type="PANTHER" id="PTHR46397">
    <property type="entry name" value="NUCLEAR HORMONE RECEPTOR FAMILY-RELATED"/>
    <property type="match status" value="1"/>
</dbReference>
<dbReference type="GO" id="GO:0008270">
    <property type="term" value="F:zinc ion binding"/>
    <property type="evidence" value="ECO:0007669"/>
    <property type="project" value="UniProtKB-KW"/>
</dbReference>
<dbReference type="SMART" id="SM00399">
    <property type="entry name" value="ZnF_C4"/>
    <property type="match status" value="1"/>
</dbReference>
<dbReference type="GO" id="GO:0003700">
    <property type="term" value="F:DNA-binding transcription factor activity"/>
    <property type="evidence" value="ECO:0007669"/>
    <property type="project" value="InterPro"/>
</dbReference>
<dbReference type="InterPro" id="IPR035500">
    <property type="entry name" value="NHR-like_dom_sf"/>
</dbReference>
<evidence type="ECO:0000256" key="5">
    <source>
        <dbReference type="ARBA" id="ARBA00022833"/>
    </source>
</evidence>
<evidence type="ECO:0000256" key="7">
    <source>
        <dbReference type="ARBA" id="ARBA00023125"/>
    </source>
</evidence>
<dbReference type="PROSITE" id="PS00031">
    <property type="entry name" value="NUCLEAR_REC_DBD_1"/>
    <property type="match status" value="1"/>
</dbReference>
<dbReference type="PROSITE" id="PS51030">
    <property type="entry name" value="NUCLEAR_REC_DBD_2"/>
    <property type="match status" value="1"/>
</dbReference>
<dbReference type="InterPro" id="IPR049636">
    <property type="entry name" value="HNF4-like_DBD"/>
</dbReference>
<dbReference type="InterPro" id="IPR013088">
    <property type="entry name" value="Znf_NHR/GATA"/>
</dbReference>
<dbReference type="InterPro" id="IPR000536">
    <property type="entry name" value="Nucl_hrmn_rcpt_lig-bd"/>
</dbReference>
<keyword evidence="6 11" id="KW-0805">Transcription regulation</keyword>
<dbReference type="SUPFAM" id="SSF57716">
    <property type="entry name" value="Glucocorticoid receptor-like (DNA-binding domain)"/>
    <property type="match status" value="1"/>
</dbReference>
<reference evidence="14" key="1">
    <citation type="submission" date="2022-11" db="EMBL/GenBank/DDBJ databases">
        <authorList>
            <person name="Kikuchi T."/>
        </authorList>
    </citation>
    <scope>NUCLEOTIDE SEQUENCE</scope>
    <source>
        <strain evidence="14">PS1010</strain>
    </source>
</reference>
<evidence type="ECO:0000256" key="4">
    <source>
        <dbReference type="ARBA" id="ARBA00022771"/>
    </source>
</evidence>
<evidence type="ECO:0000256" key="2">
    <source>
        <dbReference type="ARBA" id="ARBA00005993"/>
    </source>
</evidence>
<organism evidence="14 15">
    <name type="scientific">Caenorhabditis angaria</name>
    <dbReference type="NCBI Taxonomy" id="860376"/>
    <lineage>
        <taxon>Eukaryota</taxon>
        <taxon>Metazoa</taxon>
        <taxon>Ecdysozoa</taxon>
        <taxon>Nematoda</taxon>
        <taxon>Chromadorea</taxon>
        <taxon>Rhabditida</taxon>
        <taxon>Rhabditina</taxon>
        <taxon>Rhabditomorpha</taxon>
        <taxon>Rhabditoidea</taxon>
        <taxon>Rhabditidae</taxon>
        <taxon>Peloderinae</taxon>
        <taxon>Caenorhabditis</taxon>
    </lineage>
</organism>
<dbReference type="PROSITE" id="PS51843">
    <property type="entry name" value="NR_LBD"/>
    <property type="match status" value="1"/>
</dbReference>
<dbReference type="CDD" id="cd06960">
    <property type="entry name" value="NR_DBD_HNF4A"/>
    <property type="match status" value="1"/>
</dbReference>
<feature type="domain" description="NR LBD" evidence="13">
    <location>
        <begin position="169"/>
        <end position="461"/>
    </location>
</feature>
<evidence type="ECO:0000256" key="8">
    <source>
        <dbReference type="ARBA" id="ARBA00023163"/>
    </source>
</evidence>
<dbReference type="Pfam" id="PF00105">
    <property type="entry name" value="zf-C4"/>
    <property type="match status" value="1"/>
</dbReference>
<dbReference type="Gene3D" id="1.10.565.10">
    <property type="entry name" value="Retinoid X Receptor"/>
    <property type="match status" value="1"/>
</dbReference>
<keyword evidence="10 11" id="KW-0539">Nucleus</keyword>
<evidence type="ECO:0000256" key="9">
    <source>
        <dbReference type="ARBA" id="ARBA00023170"/>
    </source>
</evidence>
<dbReference type="Proteomes" id="UP001152747">
    <property type="component" value="Unassembled WGS sequence"/>
</dbReference>
<proteinExistence type="inferred from homology"/>
<evidence type="ECO:0000256" key="3">
    <source>
        <dbReference type="ARBA" id="ARBA00022723"/>
    </source>
</evidence>
<dbReference type="EMBL" id="CANHGI010000005">
    <property type="protein sequence ID" value="CAI5453643.1"/>
    <property type="molecule type" value="Genomic_DNA"/>
</dbReference>
<name>A0A9P1J260_9PELO</name>
<dbReference type="OrthoDB" id="5793246at2759"/>
<keyword evidence="9 11" id="KW-0675">Receptor</keyword>
<sequence length="461" mass="54571">MVNRKCTVCDNPQAPNYHFGARACKACAAFFRRSISMDQQYECQDNPANIYPSCNIYYQSRFNCRHCRLLKCFNSGMSKDLVQAKSVVKLNKRKFKNQRAIQPNLQLPHYEPPQFYQTSENEWDYETPQKLMRYDDPNLMCAEELNQLISFQPISFEPSTSETVYSDDFAENEIRSRLNSFAEHRDFGEDFQAYQTSDFYVDQCLNLNRGRKMTFTEVDVTTIFDDANCLCPFKISDLRQFDHREYTTRKRPEYTIILNYITKFPEFNQFSVSEKSILYRTAIGVDLLADQMFYSDALFKKSDVMVLTNGWFINMNPLPTPESEKFSGNFLSDDDFRKYEWWMNMKRRQWLNVVQPLKRLNLSFTEFSLFKAMIIWHHNYFKLTESGRRICERQRDLILKSLLVICADEGYDNPQLRVADLITAMSCIMIEIHEMLANYIEGTMFDMIIDPTLTNIISYQY</sequence>
<evidence type="ECO:0000313" key="15">
    <source>
        <dbReference type="Proteomes" id="UP001152747"/>
    </source>
</evidence>
<evidence type="ECO:0000259" key="12">
    <source>
        <dbReference type="PROSITE" id="PS51030"/>
    </source>
</evidence>
<dbReference type="SMART" id="SM00430">
    <property type="entry name" value="HOLI"/>
    <property type="match status" value="1"/>
</dbReference>
<dbReference type="GO" id="GO:0000978">
    <property type="term" value="F:RNA polymerase II cis-regulatory region sequence-specific DNA binding"/>
    <property type="evidence" value="ECO:0007669"/>
    <property type="project" value="InterPro"/>
</dbReference>
<keyword evidence="3 11" id="KW-0479">Metal-binding</keyword>
<dbReference type="GO" id="GO:0005634">
    <property type="term" value="C:nucleus"/>
    <property type="evidence" value="ECO:0007669"/>
    <property type="project" value="UniProtKB-SubCell"/>
</dbReference>
<evidence type="ECO:0000256" key="11">
    <source>
        <dbReference type="RuleBase" id="RU004334"/>
    </source>
</evidence>
<accession>A0A9P1J260</accession>
<evidence type="ECO:0000256" key="6">
    <source>
        <dbReference type="ARBA" id="ARBA00023015"/>
    </source>
</evidence>
<evidence type="ECO:0000256" key="1">
    <source>
        <dbReference type="ARBA" id="ARBA00004123"/>
    </source>
</evidence>
<dbReference type="PRINTS" id="PR00047">
    <property type="entry name" value="STROIDFINGER"/>
</dbReference>
<evidence type="ECO:0000259" key="13">
    <source>
        <dbReference type="PROSITE" id="PS51843"/>
    </source>
</evidence>
<comment type="subcellular location">
    <subcellularLocation>
        <location evidence="1 11">Nucleus</location>
    </subcellularLocation>
</comment>
<keyword evidence="7 11" id="KW-0238">DNA-binding</keyword>
<comment type="similarity">
    <text evidence="2 11">Belongs to the nuclear hormone receptor family.</text>
</comment>
<protein>
    <submittedName>
        <fullName evidence="14">Uncharacterized protein</fullName>
    </submittedName>
</protein>
<comment type="caution">
    <text evidence="14">The sequence shown here is derived from an EMBL/GenBank/DDBJ whole genome shotgun (WGS) entry which is preliminary data.</text>
</comment>
<dbReference type="PANTHER" id="PTHR46397:SF3">
    <property type="entry name" value="NR LBD DOMAIN-CONTAINING PROTEIN-RELATED"/>
    <property type="match status" value="1"/>
</dbReference>
<keyword evidence="15" id="KW-1185">Reference proteome</keyword>
<dbReference type="SUPFAM" id="SSF48508">
    <property type="entry name" value="Nuclear receptor ligand-binding domain"/>
    <property type="match status" value="1"/>
</dbReference>
<dbReference type="Gene3D" id="3.30.50.10">
    <property type="entry name" value="Erythroid Transcription Factor GATA-1, subunit A"/>
    <property type="match status" value="1"/>
</dbReference>
<keyword evidence="8 11" id="KW-0804">Transcription</keyword>
<feature type="domain" description="Nuclear receptor" evidence="12">
    <location>
        <begin position="3"/>
        <end position="84"/>
    </location>
</feature>
<evidence type="ECO:0000313" key="14">
    <source>
        <dbReference type="EMBL" id="CAI5453643.1"/>
    </source>
</evidence>
<dbReference type="InterPro" id="IPR001628">
    <property type="entry name" value="Znf_hrmn_rcpt"/>
</dbReference>
<keyword evidence="5 11" id="KW-0862">Zinc</keyword>
<dbReference type="Pfam" id="PF00104">
    <property type="entry name" value="Hormone_recep"/>
    <property type="match status" value="1"/>
</dbReference>
<evidence type="ECO:0000256" key="10">
    <source>
        <dbReference type="ARBA" id="ARBA00023242"/>
    </source>
</evidence>
<gene>
    <name evidence="14" type="ORF">CAMP_LOCUS16280</name>
</gene>
<dbReference type="AlphaFoldDB" id="A0A9P1J260"/>
<keyword evidence="4 11" id="KW-0863">Zinc-finger</keyword>